<protein>
    <submittedName>
        <fullName evidence="1">Uncharacterized protein</fullName>
    </submittedName>
</protein>
<gene>
    <name evidence="1" type="ORF">RclHR1_13630006</name>
</gene>
<evidence type="ECO:0000313" key="1">
    <source>
        <dbReference type="EMBL" id="GBB87196.1"/>
    </source>
</evidence>
<evidence type="ECO:0000313" key="2">
    <source>
        <dbReference type="Proteomes" id="UP000247702"/>
    </source>
</evidence>
<name>A0A2Z6R341_9GLOM</name>
<dbReference type="AlphaFoldDB" id="A0A2Z6R341"/>
<dbReference type="EMBL" id="BEXD01000406">
    <property type="protein sequence ID" value="GBB87196.1"/>
    <property type="molecule type" value="Genomic_DNA"/>
</dbReference>
<reference evidence="1 2" key="1">
    <citation type="submission" date="2017-11" db="EMBL/GenBank/DDBJ databases">
        <title>The genome of Rhizophagus clarus HR1 reveals common genetic basis of auxotrophy among arbuscular mycorrhizal fungi.</title>
        <authorList>
            <person name="Kobayashi Y."/>
        </authorList>
    </citation>
    <scope>NUCLEOTIDE SEQUENCE [LARGE SCALE GENOMIC DNA]</scope>
    <source>
        <strain evidence="1 2">HR1</strain>
    </source>
</reference>
<organism evidence="1 2">
    <name type="scientific">Rhizophagus clarus</name>
    <dbReference type="NCBI Taxonomy" id="94130"/>
    <lineage>
        <taxon>Eukaryota</taxon>
        <taxon>Fungi</taxon>
        <taxon>Fungi incertae sedis</taxon>
        <taxon>Mucoromycota</taxon>
        <taxon>Glomeromycotina</taxon>
        <taxon>Glomeromycetes</taxon>
        <taxon>Glomerales</taxon>
        <taxon>Glomeraceae</taxon>
        <taxon>Rhizophagus</taxon>
    </lineage>
</organism>
<accession>A0A2Z6R341</accession>
<sequence>MPRFHILPPSLIASYISFASLAFSDLPSSTSIKVNDIYEEIDRFDFTEDEKITLYAFFINNPDKKGETEKVFTCLRDKGKVGLLRKLLTSGMFSHFFPRFYIYRILTYSCAFLSCFLSSNPPKKNTFALS</sequence>
<dbReference type="Proteomes" id="UP000247702">
    <property type="component" value="Unassembled WGS sequence"/>
</dbReference>
<proteinExistence type="predicted"/>
<keyword evidence="2" id="KW-1185">Reference proteome</keyword>
<comment type="caution">
    <text evidence="1">The sequence shown here is derived from an EMBL/GenBank/DDBJ whole genome shotgun (WGS) entry which is preliminary data.</text>
</comment>